<sequence>MRMASRPQPAHTAGTSRFRTILVCLALAAPAAAPAQDATPLLRAESVRLSAAPGAGDRVGRIKSFGMLELPAVAFDGRRFSQLSGLAWDDDDEVLYAISDKGVLFHLKPVLKDGVLAEVRLVKAAPLLDPASGKPLKGRRADSEGLDILNGRNGRKGDAELVVSFERFPRIVRYRPDGRALGEHPLPEQLKDAKAYRDSNKMLESVCVDQKLGILTVPEAPLRNEREGETHIFSLSGRSWSYPLTGGMRISAIECLGDGRLLVLERDYGRLLGRAIVALKTARLPPTAAGATAVATVVTLDASDGYQIDNFEGLARHRGNRFFMISDDNDLFLQRTLLLYFEILNDRT</sequence>
<feature type="signal peptide" evidence="1">
    <location>
        <begin position="1"/>
        <end position="35"/>
    </location>
</feature>
<keyword evidence="1" id="KW-0732">Signal</keyword>
<evidence type="ECO:0000259" key="2">
    <source>
        <dbReference type="Pfam" id="PF13449"/>
    </source>
</evidence>
<dbReference type="Proteomes" id="UP000179360">
    <property type="component" value="Unassembled WGS sequence"/>
</dbReference>
<reference evidence="3 4" key="1">
    <citation type="journal article" date="2016" name="Nat. Commun.">
        <title>Thousands of microbial genomes shed light on interconnected biogeochemical processes in an aquifer system.</title>
        <authorList>
            <person name="Anantharaman K."/>
            <person name="Brown C.T."/>
            <person name="Hug L.A."/>
            <person name="Sharon I."/>
            <person name="Castelle C.J."/>
            <person name="Probst A.J."/>
            <person name="Thomas B.C."/>
            <person name="Singh A."/>
            <person name="Wilkins M.J."/>
            <person name="Karaoz U."/>
            <person name="Brodie E.L."/>
            <person name="Williams K.H."/>
            <person name="Hubbard S.S."/>
            <person name="Banfield J.F."/>
        </authorList>
    </citation>
    <scope>NUCLEOTIDE SEQUENCE [LARGE SCALE GENOMIC DNA]</scope>
</reference>
<proteinExistence type="predicted"/>
<dbReference type="EMBL" id="MFSY01000025">
    <property type="protein sequence ID" value="OGI47235.1"/>
    <property type="molecule type" value="Genomic_DNA"/>
</dbReference>
<feature type="domain" description="Phytase-like" evidence="2">
    <location>
        <begin position="79"/>
        <end position="329"/>
    </location>
</feature>
<comment type="caution">
    <text evidence="3">The sequence shown here is derived from an EMBL/GenBank/DDBJ whole genome shotgun (WGS) entry which is preliminary data.</text>
</comment>
<dbReference type="PIRSF" id="PIRSF031900">
    <property type="entry name" value="UCP031900"/>
    <property type="match status" value="1"/>
</dbReference>
<protein>
    <recommendedName>
        <fullName evidence="2">Phytase-like domain-containing protein</fullName>
    </recommendedName>
</protein>
<dbReference type="Pfam" id="PF13449">
    <property type="entry name" value="Phytase-like"/>
    <property type="match status" value="1"/>
</dbReference>
<feature type="chain" id="PRO_5009225608" description="Phytase-like domain-containing protein" evidence="1">
    <location>
        <begin position="36"/>
        <end position="348"/>
    </location>
</feature>
<evidence type="ECO:0000313" key="4">
    <source>
        <dbReference type="Proteomes" id="UP000179360"/>
    </source>
</evidence>
<dbReference type="InterPro" id="IPR014567">
    <property type="entry name" value="UCP031900"/>
</dbReference>
<dbReference type="AlphaFoldDB" id="A0A1F6TQ58"/>
<organism evidence="3 4">
    <name type="scientific">Candidatus Muproteobacteria bacterium RIFCSPHIGHO2_01_FULL_65_16</name>
    <dbReference type="NCBI Taxonomy" id="1817764"/>
    <lineage>
        <taxon>Bacteria</taxon>
        <taxon>Pseudomonadati</taxon>
        <taxon>Pseudomonadota</taxon>
        <taxon>Candidatus Muproteobacteria</taxon>
    </lineage>
</organism>
<name>A0A1F6TQ58_9PROT</name>
<gene>
    <name evidence="3" type="ORF">A2637_07480</name>
</gene>
<accession>A0A1F6TQ58</accession>
<dbReference type="InterPro" id="IPR027372">
    <property type="entry name" value="Phytase-like_dom"/>
</dbReference>
<evidence type="ECO:0000313" key="3">
    <source>
        <dbReference type="EMBL" id="OGI47235.1"/>
    </source>
</evidence>
<evidence type="ECO:0000256" key="1">
    <source>
        <dbReference type="SAM" id="SignalP"/>
    </source>
</evidence>
<dbReference type="STRING" id="1817764.A2637_07480"/>